<dbReference type="EMBL" id="CAFBPS010000180">
    <property type="protein sequence ID" value="CAB5036756.1"/>
    <property type="molecule type" value="Genomic_DNA"/>
</dbReference>
<dbReference type="SUPFAM" id="SSF46565">
    <property type="entry name" value="Chaperone J-domain"/>
    <property type="match status" value="1"/>
</dbReference>
<name>A0A6J7S6T4_9ZZZZ</name>
<gene>
    <name evidence="1" type="ORF">UFOPK4134_01661</name>
</gene>
<accession>A0A6J7S6T4</accession>
<sequence>MLLAEVEIWHTRPLTPTRRVSLGHLVLPCDPAPGFGGLLLGAVIARHIIDVDDDLIPDTQRLLTQVQNGDRVPQPRLRHRFQVDRHGMARSAHRLVGDGDDYSFEFDTQGSAMSQVLGSIYALERLDPATRLLLGPVLTKAMTWRGPLGAAFVTHLAGTKATSLRLLGDPRAWALELLGFPVGTTKPSSKEVKAKFRDRLREAHPDHGGDEMKAAVSIDDLGEARRILLANS</sequence>
<evidence type="ECO:0000313" key="1">
    <source>
        <dbReference type="EMBL" id="CAB5036756.1"/>
    </source>
</evidence>
<protein>
    <submittedName>
        <fullName evidence="1">Unannotated protein</fullName>
    </submittedName>
</protein>
<reference evidence="1" key="1">
    <citation type="submission" date="2020-05" db="EMBL/GenBank/DDBJ databases">
        <authorList>
            <person name="Chiriac C."/>
            <person name="Salcher M."/>
            <person name="Ghai R."/>
            <person name="Kavagutti S V."/>
        </authorList>
    </citation>
    <scope>NUCLEOTIDE SEQUENCE</scope>
</reference>
<organism evidence="1">
    <name type="scientific">freshwater metagenome</name>
    <dbReference type="NCBI Taxonomy" id="449393"/>
    <lineage>
        <taxon>unclassified sequences</taxon>
        <taxon>metagenomes</taxon>
        <taxon>ecological metagenomes</taxon>
    </lineage>
</organism>
<proteinExistence type="predicted"/>
<dbReference type="InterPro" id="IPR036869">
    <property type="entry name" value="J_dom_sf"/>
</dbReference>
<dbReference type="AlphaFoldDB" id="A0A6J7S6T4"/>